<comment type="caution">
    <text evidence="2">The sequence shown here is derived from an EMBL/GenBank/DDBJ whole genome shotgun (WGS) entry which is preliminary data.</text>
</comment>
<evidence type="ECO:0000313" key="2">
    <source>
        <dbReference type="EMBL" id="MBP2027497.1"/>
    </source>
</evidence>
<proteinExistence type="predicted"/>
<evidence type="ECO:0000313" key="3">
    <source>
        <dbReference type="Proteomes" id="UP001314903"/>
    </source>
</evidence>
<feature type="domain" description="Glyoxalase/fosfomycin resistance/dioxygenase" evidence="1">
    <location>
        <begin position="12"/>
        <end position="115"/>
    </location>
</feature>
<dbReference type="InterPro" id="IPR029068">
    <property type="entry name" value="Glyas_Bleomycin-R_OHBP_Dase"/>
</dbReference>
<name>A0ABS4KI88_9FIRM</name>
<accession>A0ABS4KI88</accession>
<dbReference type="SUPFAM" id="SSF54593">
    <property type="entry name" value="Glyoxalase/Bleomycin resistance protein/Dihydroxybiphenyl dioxygenase"/>
    <property type="match status" value="1"/>
</dbReference>
<keyword evidence="3" id="KW-1185">Reference proteome</keyword>
<dbReference type="Proteomes" id="UP001314903">
    <property type="component" value="Unassembled WGS sequence"/>
</dbReference>
<dbReference type="Pfam" id="PF00903">
    <property type="entry name" value="Glyoxalase"/>
    <property type="match status" value="1"/>
</dbReference>
<organism evidence="2 3">
    <name type="scientific">Acetoanaerobium pronyense</name>
    <dbReference type="NCBI Taxonomy" id="1482736"/>
    <lineage>
        <taxon>Bacteria</taxon>
        <taxon>Bacillati</taxon>
        <taxon>Bacillota</taxon>
        <taxon>Clostridia</taxon>
        <taxon>Peptostreptococcales</taxon>
        <taxon>Filifactoraceae</taxon>
        <taxon>Acetoanaerobium</taxon>
    </lineage>
</organism>
<gene>
    <name evidence="2" type="ORF">J2Z35_001294</name>
</gene>
<dbReference type="RefSeq" id="WP_209660562.1">
    <property type="nucleotide sequence ID" value="NZ_JAGGLI010000012.1"/>
</dbReference>
<evidence type="ECO:0000259" key="1">
    <source>
        <dbReference type="Pfam" id="PF00903"/>
    </source>
</evidence>
<protein>
    <submittedName>
        <fullName evidence="2">Catechol 2,3-dioxygenase-like lactoylglutathione lyase family enzyme</fullName>
    </submittedName>
</protein>
<dbReference type="EMBL" id="JAGGLI010000012">
    <property type="protein sequence ID" value="MBP2027497.1"/>
    <property type="molecule type" value="Genomic_DNA"/>
</dbReference>
<dbReference type="Gene3D" id="3.10.180.10">
    <property type="entry name" value="2,3-Dihydroxybiphenyl 1,2-Dioxygenase, domain 1"/>
    <property type="match status" value="1"/>
</dbReference>
<sequence>MQNNYDGLIVFLGTMDLEATDRFYKEVLGLTLYKDQGLCKIYDVPGGGKIGFCSHLSICKSSDEPIITLVTKDVDLAYVNLTTSGMHPHGEPQVNTQFNIKNFFTTDPNGYIVEIQSFLDEGGIDI</sequence>
<reference evidence="2 3" key="1">
    <citation type="submission" date="2021-03" db="EMBL/GenBank/DDBJ databases">
        <title>Genomic Encyclopedia of Type Strains, Phase IV (KMG-IV): sequencing the most valuable type-strain genomes for metagenomic binning, comparative biology and taxonomic classification.</title>
        <authorList>
            <person name="Goeker M."/>
        </authorList>
    </citation>
    <scope>NUCLEOTIDE SEQUENCE [LARGE SCALE GENOMIC DNA]</scope>
    <source>
        <strain evidence="2 3">DSM 27512</strain>
    </source>
</reference>
<dbReference type="InterPro" id="IPR004360">
    <property type="entry name" value="Glyas_Fos-R_dOase_dom"/>
</dbReference>